<organism evidence="12 13">
    <name type="scientific">Rhododendron williamsianum</name>
    <dbReference type="NCBI Taxonomy" id="262921"/>
    <lineage>
        <taxon>Eukaryota</taxon>
        <taxon>Viridiplantae</taxon>
        <taxon>Streptophyta</taxon>
        <taxon>Embryophyta</taxon>
        <taxon>Tracheophyta</taxon>
        <taxon>Spermatophyta</taxon>
        <taxon>Magnoliopsida</taxon>
        <taxon>eudicotyledons</taxon>
        <taxon>Gunneridae</taxon>
        <taxon>Pentapetalae</taxon>
        <taxon>asterids</taxon>
        <taxon>Ericales</taxon>
        <taxon>Ericaceae</taxon>
        <taxon>Ericoideae</taxon>
        <taxon>Rhodoreae</taxon>
        <taxon>Rhododendron</taxon>
    </lineage>
</organism>
<reference evidence="12 13" key="1">
    <citation type="journal article" date="2019" name="Genome Biol. Evol.">
        <title>The Rhododendron genome and chromosomal organization provide insight into shared whole-genome duplications across the heath family (Ericaceae).</title>
        <authorList>
            <person name="Soza V.L."/>
            <person name="Lindsley D."/>
            <person name="Waalkes A."/>
            <person name="Ramage E."/>
            <person name="Patwardhan R.P."/>
            <person name="Burton J.N."/>
            <person name="Adey A."/>
            <person name="Kumar A."/>
            <person name="Qiu R."/>
            <person name="Shendure J."/>
            <person name="Hall B."/>
        </authorList>
    </citation>
    <scope>NUCLEOTIDE SEQUENCE [LARGE SCALE GENOMIC DNA]</scope>
    <source>
        <strain evidence="12">RSF 1966-606</strain>
    </source>
</reference>
<dbReference type="Gene3D" id="3.30.450.20">
    <property type="entry name" value="PAS domain"/>
    <property type="match status" value="1"/>
</dbReference>
<name>A0A6A4LQI4_9ERIC</name>
<dbReference type="CDD" id="cd00082">
    <property type="entry name" value="HisKA"/>
    <property type="match status" value="1"/>
</dbReference>
<gene>
    <name evidence="12" type="ORF">C3L33_07816</name>
</gene>
<feature type="domain" description="Histidine kinase" evidence="10">
    <location>
        <begin position="481"/>
        <end position="696"/>
    </location>
</feature>
<dbReference type="SMART" id="SM00388">
    <property type="entry name" value="HisKA"/>
    <property type="match status" value="1"/>
</dbReference>
<comment type="caution">
    <text evidence="12">The sequence shown here is derived from an EMBL/GenBank/DDBJ whole genome shotgun (WGS) entry which is preliminary data.</text>
</comment>
<feature type="modified residue" description="4-aspartylphosphate" evidence="8">
    <location>
        <position position="948"/>
    </location>
</feature>
<dbReference type="InterPro" id="IPR003594">
    <property type="entry name" value="HATPase_dom"/>
</dbReference>
<feature type="compositionally biased region" description="Low complexity" evidence="9">
    <location>
        <begin position="880"/>
        <end position="889"/>
    </location>
</feature>
<keyword evidence="13" id="KW-1185">Reference proteome</keyword>
<dbReference type="SUPFAM" id="SSF47384">
    <property type="entry name" value="Homodimeric domain of signal transducing histidine kinase"/>
    <property type="match status" value="1"/>
</dbReference>
<dbReference type="FunFam" id="3.40.50.2300:FF:000201">
    <property type="entry name" value="Histidine kinase 5"/>
    <property type="match status" value="1"/>
</dbReference>
<feature type="non-terminal residue" evidence="12">
    <location>
        <position position="1"/>
    </location>
</feature>
<accession>A0A6A4LQI4</accession>
<dbReference type="SMART" id="SM00387">
    <property type="entry name" value="HATPase_c"/>
    <property type="match status" value="1"/>
</dbReference>
<feature type="region of interest" description="Disordered" evidence="9">
    <location>
        <begin position="852"/>
        <end position="889"/>
    </location>
</feature>
<dbReference type="SMART" id="SM00448">
    <property type="entry name" value="REC"/>
    <property type="match status" value="1"/>
</dbReference>
<keyword evidence="7" id="KW-0418">Kinase</keyword>
<keyword evidence="6" id="KW-0808">Transferase</keyword>
<dbReference type="SUPFAM" id="SSF55874">
    <property type="entry name" value="ATPase domain of HSP90 chaperone/DNA topoisomerase II/histidine kinase"/>
    <property type="match status" value="2"/>
</dbReference>
<dbReference type="GO" id="GO:0005737">
    <property type="term" value="C:cytoplasm"/>
    <property type="evidence" value="ECO:0007669"/>
    <property type="project" value="UniProtKB-SubCell"/>
</dbReference>
<sequence length="1264" mass="140922">MPCASSHAQTKYSRPRKWRGATPFKNPRLVSEVDVILTSMVCEMENDNVEEMDIEGLSSMWPEDINDARKQLHIEKPGADQDMLKEIIITEEPRPVDFKRLIELTNYSEKGSSQLAYLVKNWEYRQANVVRLLREEFDNLSKQKQEVELKHLEILEEHRFEDGSYKRPISVLDVVYDILPDFPRKIKDVVVENKGLEIEAEYDTIIYWKQRAMHFEGLLEASIQREQIISEKLQESIVNLERQSSPVEELSQILKRADHYLHFILQTAPVVMGHQVLPLPKIRLCYKLETYDDLNFAKRNVDEEADHTRDGFCESKEYLIVVETASTCSHATLYSSLANDVEVDKDLRYRFIYNPYPSLHEEEIIGKTDVEIFTGAGVKEIQDFKREVLERGLPAKREFTFETELFGSKTFLIYVEPVFSKAGDKIGVNYMGMEVTDQVRKREKMVKLREEIAVQKARETELNKTIHITEETMRAKQMLATMSHEIRSPLAGVVSMAEILSTTKLEKEQRQLLKVMLSSGDLVLQLINDILDLSKVESASLQRILILEGHVADDVPVEVIGDVLRIRQILTNLISNAIKFTHEGKVGIKVYVVPAVSCGLGEGSKELQEPDKSSSLSQSESDLKVYHGPIHPEGPCKNSLGDESKTPVENGTSMDGGEEKHPHASETTVELMGGQLTVSSREHHGSTFTFVLPYKVSPESDNSDDPDEFSDMDGHVVDPHDEDISSGVFIFGPHTLGSLFSSSSSSRAQNFLPNCVALNGSHKLNGFSEDPNPFTGSSMSSREVTSLEDACLAVDGACSAVDGAETPCQQETSIRQSSDSNYKVTNCSEIQSQHKENGQFQDPVMVSTCSSRVESEEASEKVRPKDSQEEVEMQERSERSSQCSSSKGQEIIRSKLKPKILLVEDNKINVMVAQSMMTRFGHNIDVVNNGVEAVRAVQSRSYDLILMDVCMPVMDGLQATRLIRSFEETGNWDAAVEAGIEHQVPQNSASNDPQFNSSRNRIPIIAMTANALSESADECFANGMDSFVSKPVTFQKLKECLEQYHGPLQGTLGRPLPLKRNSLKPLSRPHDPFSGDSQSVFKARDLGSLRSAYIQEDHGAGGWVEVVAMVVGLERRWEVQGVGLLPRNDVIFNNARTSAPPRGCVRSFCICLGFIRSGTEQPPLQSSSINSSYGSLGLLHVMVIKITVNVDGSSFQNPAYAGLAVYSVIGWNCGLYAMDYGVPVGSGFLISLSRLTLSLCIMPYVGSLDGSSQENAPRGSGFAF</sequence>
<feature type="region of interest" description="Disordered" evidence="9">
    <location>
        <begin position="603"/>
        <end position="667"/>
    </location>
</feature>
<dbReference type="InterPro" id="IPR001789">
    <property type="entry name" value="Sig_transdc_resp-reg_receiver"/>
</dbReference>
<dbReference type="GO" id="GO:0005886">
    <property type="term" value="C:plasma membrane"/>
    <property type="evidence" value="ECO:0007669"/>
    <property type="project" value="TreeGrafter"/>
</dbReference>
<evidence type="ECO:0000256" key="7">
    <source>
        <dbReference type="ARBA" id="ARBA00022777"/>
    </source>
</evidence>
<dbReference type="SUPFAM" id="SSF52172">
    <property type="entry name" value="CheY-like"/>
    <property type="match status" value="1"/>
</dbReference>
<dbReference type="Pfam" id="PF02518">
    <property type="entry name" value="HATPase_c"/>
    <property type="match status" value="1"/>
</dbReference>
<dbReference type="PROSITE" id="PS50110">
    <property type="entry name" value="RESPONSE_REGULATORY"/>
    <property type="match status" value="1"/>
</dbReference>
<dbReference type="CDD" id="cd17546">
    <property type="entry name" value="REC_hyHK_CKI1_RcsC-like"/>
    <property type="match status" value="1"/>
</dbReference>
<evidence type="ECO:0000256" key="9">
    <source>
        <dbReference type="SAM" id="MobiDB-lite"/>
    </source>
</evidence>
<dbReference type="Gene3D" id="1.10.287.130">
    <property type="match status" value="1"/>
</dbReference>
<proteinExistence type="predicted"/>
<evidence type="ECO:0000256" key="1">
    <source>
        <dbReference type="ARBA" id="ARBA00000085"/>
    </source>
</evidence>
<dbReference type="InterPro" id="IPR036097">
    <property type="entry name" value="HisK_dim/P_sf"/>
</dbReference>
<dbReference type="Gene3D" id="3.40.50.2300">
    <property type="match status" value="1"/>
</dbReference>
<feature type="domain" description="Response regulatory" evidence="11">
    <location>
        <begin position="899"/>
        <end position="1045"/>
    </location>
</feature>
<dbReference type="GO" id="GO:0000155">
    <property type="term" value="F:phosphorelay sensor kinase activity"/>
    <property type="evidence" value="ECO:0007669"/>
    <property type="project" value="InterPro"/>
</dbReference>
<feature type="compositionally biased region" description="Basic and acidic residues" evidence="9">
    <location>
        <begin position="853"/>
        <end position="879"/>
    </location>
</feature>
<feature type="compositionally biased region" description="Basic and acidic residues" evidence="9">
    <location>
        <begin position="603"/>
        <end position="612"/>
    </location>
</feature>
<keyword evidence="4" id="KW-0963">Cytoplasm</keyword>
<dbReference type="InterPro" id="IPR011006">
    <property type="entry name" value="CheY-like_superfamily"/>
</dbReference>
<evidence type="ECO:0000259" key="11">
    <source>
        <dbReference type="PROSITE" id="PS50110"/>
    </source>
</evidence>
<evidence type="ECO:0000256" key="8">
    <source>
        <dbReference type="PROSITE-ProRule" id="PRU00169"/>
    </source>
</evidence>
<evidence type="ECO:0000313" key="12">
    <source>
        <dbReference type="EMBL" id="KAE9460280.1"/>
    </source>
</evidence>
<evidence type="ECO:0000256" key="6">
    <source>
        <dbReference type="ARBA" id="ARBA00022679"/>
    </source>
</evidence>
<dbReference type="Pfam" id="PF00512">
    <property type="entry name" value="HisKA"/>
    <property type="match status" value="1"/>
</dbReference>
<dbReference type="InterPro" id="IPR003661">
    <property type="entry name" value="HisK_dim/P_dom"/>
</dbReference>
<dbReference type="OrthoDB" id="10266508at2759"/>
<evidence type="ECO:0000259" key="10">
    <source>
        <dbReference type="PROSITE" id="PS50109"/>
    </source>
</evidence>
<evidence type="ECO:0000313" key="13">
    <source>
        <dbReference type="Proteomes" id="UP000428333"/>
    </source>
</evidence>
<dbReference type="PROSITE" id="PS50109">
    <property type="entry name" value="HIS_KIN"/>
    <property type="match status" value="1"/>
</dbReference>
<evidence type="ECO:0000256" key="3">
    <source>
        <dbReference type="ARBA" id="ARBA00012438"/>
    </source>
</evidence>
<dbReference type="InterPro" id="IPR036890">
    <property type="entry name" value="HATPase_C_sf"/>
</dbReference>
<dbReference type="EMBL" id="QEFC01001131">
    <property type="protein sequence ID" value="KAE9460280.1"/>
    <property type="molecule type" value="Genomic_DNA"/>
</dbReference>
<evidence type="ECO:0000256" key="2">
    <source>
        <dbReference type="ARBA" id="ARBA00004496"/>
    </source>
</evidence>
<dbReference type="Pfam" id="PF00072">
    <property type="entry name" value="Response_reg"/>
    <property type="match status" value="1"/>
</dbReference>
<keyword evidence="5 8" id="KW-0597">Phosphoprotein</keyword>
<dbReference type="AlphaFoldDB" id="A0A6A4LQI4"/>
<comment type="catalytic activity">
    <reaction evidence="1">
        <text>ATP + protein L-histidine = ADP + protein N-phospho-L-histidine.</text>
        <dbReference type="EC" id="2.7.13.3"/>
    </reaction>
</comment>
<comment type="subcellular location">
    <subcellularLocation>
        <location evidence="2">Cytoplasm</location>
    </subcellularLocation>
</comment>
<dbReference type="PANTHER" id="PTHR43047">
    <property type="entry name" value="TWO-COMPONENT HISTIDINE PROTEIN KINASE"/>
    <property type="match status" value="1"/>
</dbReference>
<dbReference type="Proteomes" id="UP000428333">
    <property type="component" value="Linkage Group LG05"/>
</dbReference>
<dbReference type="InterPro" id="IPR005467">
    <property type="entry name" value="His_kinase_dom"/>
</dbReference>
<evidence type="ECO:0000256" key="5">
    <source>
        <dbReference type="ARBA" id="ARBA00022553"/>
    </source>
</evidence>
<dbReference type="PANTHER" id="PTHR43047:SF68">
    <property type="entry name" value="HISTIDINE KINASE 5"/>
    <property type="match status" value="1"/>
</dbReference>
<protein>
    <recommendedName>
        <fullName evidence="3">histidine kinase</fullName>
        <ecNumber evidence="3">2.7.13.3</ecNumber>
    </recommendedName>
</protein>
<dbReference type="EC" id="2.7.13.3" evidence="3"/>
<evidence type="ECO:0000256" key="4">
    <source>
        <dbReference type="ARBA" id="ARBA00022490"/>
    </source>
</evidence>
<dbReference type="GO" id="GO:0009927">
    <property type="term" value="F:histidine phosphotransfer kinase activity"/>
    <property type="evidence" value="ECO:0007669"/>
    <property type="project" value="TreeGrafter"/>
</dbReference>
<dbReference type="FunFam" id="1.10.287.130:FF:000030">
    <property type="entry name" value="Putative histidine kinase 5"/>
    <property type="match status" value="1"/>
</dbReference>